<organism evidence="2 3">
    <name type="scientific">Geobacter benzoatilyticus</name>
    <dbReference type="NCBI Taxonomy" id="2815309"/>
    <lineage>
        <taxon>Bacteria</taxon>
        <taxon>Pseudomonadati</taxon>
        <taxon>Thermodesulfobacteriota</taxon>
        <taxon>Desulfuromonadia</taxon>
        <taxon>Geobacterales</taxon>
        <taxon>Geobacteraceae</taxon>
        <taxon>Geobacter</taxon>
    </lineage>
</organism>
<dbReference type="NCBIfam" id="NF038353">
    <property type="entry name" value="FxLYD_dom"/>
    <property type="match status" value="1"/>
</dbReference>
<feature type="signal peptide" evidence="1">
    <location>
        <begin position="1"/>
        <end position="24"/>
    </location>
</feature>
<name>A0ABX7Q3L9_9BACT</name>
<evidence type="ECO:0000313" key="2">
    <source>
        <dbReference type="EMBL" id="QSV45695.1"/>
    </source>
</evidence>
<gene>
    <name evidence="2" type="ORF">JZM60_16555</name>
</gene>
<dbReference type="InterPro" id="IPR047676">
    <property type="entry name" value="FxLYD_dom"/>
</dbReference>
<dbReference type="EMBL" id="CP071382">
    <property type="protein sequence ID" value="QSV45695.1"/>
    <property type="molecule type" value="Genomic_DNA"/>
</dbReference>
<dbReference type="PROSITE" id="PS51257">
    <property type="entry name" value="PROKAR_LIPOPROTEIN"/>
    <property type="match status" value="1"/>
</dbReference>
<reference evidence="2 3" key="1">
    <citation type="submission" date="2021-03" db="EMBL/GenBank/DDBJ databases">
        <title>Geobacter metallireducens gen. nov. sp. nov., a microorganism capable of coupling the complete oxidation of organic compounds to the reduction of iron and other metals.</title>
        <authorList>
            <person name="Li Y."/>
        </authorList>
    </citation>
    <scope>NUCLEOTIDE SEQUENCE [LARGE SCALE GENOMIC DNA]</scope>
    <source>
        <strain evidence="2 3">Jerry-YX</strain>
    </source>
</reference>
<evidence type="ECO:0008006" key="4">
    <source>
        <dbReference type="Google" id="ProtNLM"/>
    </source>
</evidence>
<evidence type="ECO:0000256" key="1">
    <source>
        <dbReference type="SAM" id="SignalP"/>
    </source>
</evidence>
<sequence>MRLRHVAMLMLLLFMTGCATTEQAAIPGMSYPNSHTTYDMQFAWKSAMGQADITISGTMKNQSYYYITEPELTAALLDRDGRIIAQGTFIFFPHQMALDETAPFVVRIPLTEGQIPDRIRFTYRYRLAEEGRSGAPRFHSFDANP</sequence>
<feature type="chain" id="PRO_5046995433" description="Lipoprotein" evidence="1">
    <location>
        <begin position="25"/>
        <end position="145"/>
    </location>
</feature>
<keyword evidence="1" id="KW-0732">Signal</keyword>
<dbReference type="Proteomes" id="UP000663651">
    <property type="component" value="Chromosome"/>
</dbReference>
<protein>
    <recommendedName>
        <fullName evidence="4">Lipoprotein</fullName>
    </recommendedName>
</protein>
<dbReference type="RefSeq" id="WP_207163486.1">
    <property type="nucleotide sequence ID" value="NZ_CP071382.1"/>
</dbReference>
<evidence type="ECO:0000313" key="3">
    <source>
        <dbReference type="Proteomes" id="UP000663651"/>
    </source>
</evidence>
<keyword evidence="3" id="KW-1185">Reference proteome</keyword>
<proteinExistence type="predicted"/>
<accession>A0ABX7Q3L9</accession>